<organism evidence="3 4">
    <name type="scientific">Rhizopus stolonifer</name>
    <name type="common">Rhizopus nigricans</name>
    <dbReference type="NCBI Taxonomy" id="4846"/>
    <lineage>
        <taxon>Eukaryota</taxon>
        <taxon>Fungi</taxon>
        <taxon>Fungi incertae sedis</taxon>
        <taxon>Mucoromycota</taxon>
        <taxon>Mucoromycotina</taxon>
        <taxon>Mucoromycetes</taxon>
        <taxon>Mucorales</taxon>
        <taxon>Mucorineae</taxon>
        <taxon>Rhizopodaceae</taxon>
        <taxon>Rhizopus</taxon>
    </lineage>
</organism>
<evidence type="ECO:0000313" key="3">
    <source>
        <dbReference type="EMBL" id="RCH98917.1"/>
    </source>
</evidence>
<dbReference type="Proteomes" id="UP000253551">
    <property type="component" value="Unassembled WGS sequence"/>
</dbReference>
<feature type="compositionally biased region" description="Polar residues" evidence="1">
    <location>
        <begin position="19"/>
        <end position="31"/>
    </location>
</feature>
<feature type="compositionally biased region" description="Polar residues" evidence="1">
    <location>
        <begin position="101"/>
        <end position="110"/>
    </location>
</feature>
<dbReference type="STRING" id="4846.A0A367K9S0"/>
<gene>
    <name evidence="3" type="ORF">CU098_003397</name>
</gene>
<feature type="region of interest" description="Disordered" evidence="1">
    <location>
        <begin position="155"/>
        <end position="205"/>
    </location>
</feature>
<feature type="transmembrane region" description="Helical" evidence="2">
    <location>
        <begin position="303"/>
        <end position="325"/>
    </location>
</feature>
<feature type="compositionally biased region" description="Basic residues" evidence="1">
    <location>
        <begin position="171"/>
        <end position="187"/>
    </location>
</feature>
<keyword evidence="4" id="KW-1185">Reference proteome</keyword>
<feature type="region of interest" description="Disordered" evidence="1">
    <location>
        <begin position="101"/>
        <end position="120"/>
    </location>
</feature>
<dbReference type="OrthoDB" id="3339358at2759"/>
<evidence type="ECO:0000256" key="2">
    <source>
        <dbReference type="SAM" id="Phobius"/>
    </source>
</evidence>
<keyword evidence="2" id="KW-0472">Membrane</keyword>
<feature type="compositionally biased region" description="Polar residues" evidence="1">
    <location>
        <begin position="63"/>
        <end position="72"/>
    </location>
</feature>
<sequence>MKDSLFKVLGSVRLVQEVTRSSQPTLSSSVDTESHLESSNSTSSTVDNSNTINIAETEIVKNTSGSEMNTIENDTSDISNANDNTNINNASLIISIPNKGNVQPTELNGSQKHEKQSHNKIQLQPNCWTHTTSSSIPTPFIKPQSKSVRSILFSKPSAAASTPPTPMIPKTHTRKNSKYNVRHHRTRQPSFSSLRKHSSTKLEEERRKSKSQKLLCLWPLPIVTRCMILIAFLVSTLNSLNIIPLSCAAPSFVIYRFDFYNLILSPFLFDWTLPSMALYAWNIFILGLFEESLAHMVGGTRRFVHLLLVLFTIVSGLRLFLGFVFSKSTGWAFPSLFFSNSMHECNQGLAPFLFALLVVQSLSINDKYILIYGHEDFDSKLTVRKVTLQLIMTLLNYTTQNILWWSMSGLFTGFLITVCLQVVLAYEKREDAIKVKDLSEFITLERYRRTPLWRLVWTAIKNGIFIVALTMPILMTWNAYYTRETMVTPTELNTLSQDRYLFTFVFMTAPRRGDPAYLTRTIESYLANWPENPPLDSPYHRMQAIVYTHFSNHSQYDLAKVYFSNTVKGQKYLKWIREEGTVLNQRLHVSKALSLATTRFESTYYALMEDDFPVCGRREWHEIEKVIYKAQKNAPGHCGVFVGTGGSGLFLKPELARLTSQLLLKYNDMPPDIIIQQCLLGKLPECSACSDSLVTSKTLLMYHIGYNTSTSEDRVYKKDEFQCGWRHPFNGDPSVIAL</sequence>
<name>A0A367K9S0_RHIST</name>
<accession>A0A367K9S0</accession>
<evidence type="ECO:0000256" key="1">
    <source>
        <dbReference type="SAM" id="MobiDB-lite"/>
    </source>
</evidence>
<evidence type="ECO:0000313" key="4">
    <source>
        <dbReference type="Proteomes" id="UP000253551"/>
    </source>
</evidence>
<comment type="caution">
    <text evidence="3">The sequence shown here is derived from an EMBL/GenBank/DDBJ whole genome shotgun (WGS) entry which is preliminary data.</text>
</comment>
<proteinExistence type="predicted"/>
<feature type="transmembrane region" description="Helical" evidence="2">
    <location>
        <begin position="455"/>
        <end position="477"/>
    </location>
</feature>
<feature type="region of interest" description="Disordered" evidence="1">
    <location>
        <begin position="19"/>
        <end position="50"/>
    </location>
</feature>
<dbReference type="EMBL" id="PJQM01002009">
    <property type="protein sequence ID" value="RCH98917.1"/>
    <property type="molecule type" value="Genomic_DNA"/>
</dbReference>
<feature type="transmembrane region" description="Helical" evidence="2">
    <location>
        <begin position="278"/>
        <end position="297"/>
    </location>
</feature>
<feature type="transmembrane region" description="Helical" evidence="2">
    <location>
        <begin position="214"/>
        <end position="234"/>
    </location>
</feature>
<dbReference type="AlphaFoldDB" id="A0A367K9S0"/>
<feature type="compositionally biased region" description="Low complexity" evidence="1">
    <location>
        <begin position="38"/>
        <end position="50"/>
    </location>
</feature>
<feature type="transmembrane region" description="Helical" evidence="2">
    <location>
        <begin position="402"/>
        <end position="426"/>
    </location>
</feature>
<keyword evidence="2" id="KW-0812">Transmembrane</keyword>
<keyword evidence="2" id="KW-1133">Transmembrane helix</keyword>
<feature type="region of interest" description="Disordered" evidence="1">
    <location>
        <begin position="63"/>
        <end position="83"/>
    </location>
</feature>
<reference evidence="3 4" key="1">
    <citation type="journal article" date="2018" name="G3 (Bethesda)">
        <title>Phylogenetic and Phylogenomic Definition of Rhizopus Species.</title>
        <authorList>
            <person name="Gryganskyi A.P."/>
            <person name="Golan J."/>
            <person name="Dolatabadi S."/>
            <person name="Mondo S."/>
            <person name="Robb S."/>
            <person name="Idnurm A."/>
            <person name="Muszewska A."/>
            <person name="Steczkiewicz K."/>
            <person name="Masonjones S."/>
            <person name="Liao H.L."/>
            <person name="Gajdeczka M.T."/>
            <person name="Anike F."/>
            <person name="Vuek A."/>
            <person name="Anishchenko I.M."/>
            <person name="Voigt K."/>
            <person name="de Hoog G.S."/>
            <person name="Smith M.E."/>
            <person name="Heitman J."/>
            <person name="Vilgalys R."/>
            <person name="Stajich J.E."/>
        </authorList>
    </citation>
    <scope>NUCLEOTIDE SEQUENCE [LARGE SCALE GENOMIC DNA]</scope>
    <source>
        <strain evidence="3 4">LSU 92-RS-03</strain>
    </source>
</reference>
<protein>
    <submittedName>
        <fullName evidence="3">Uncharacterized protein</fullName>
    </submittedName>
</protein>